<organism evidence="2">
    <name type="scientific">Caulobacter sp. (strain K31)</name>
    <dbReference type="NCBI Taxonomy" id="366602"/>
    <lineage>
        <taxon>Bacteria</taxon>
        <taxon>Pseudomonadati</taxon>
        <taxon>Pseudomonadota</taxon>
        <taxon>Alphaproteobacteria</taxon>
        <taxon>Caulobacterales</taxon>
        <taxon>Caulobacteraceae</taxon>
        <taxon>Caulobacter</taxon>
    </lineage>
</organism>
<feature type="domain" description="VOC" evidence="1">
    <location>
        <begin position="1"/>
        <end position="127"/>
    </location>
</feature>
<dbReference type="eggNOG" id="COG0346">
    <property type="taxonomic scope" value="Bacteria"/>
</dbReference>
<dbReference type="STRING" id="366602.Caul_3255"/>
<protein>
    <submittedName>
        <fullName evidence="2">Glyoxalase/bleomycin resistance protein/dioxygenase</fullName>
    </submittedName>
</protein>
<sequence length="131" mass="14298">MAQHLALLSLLVRDYDEALAFYVGKLGFSLVEDSELGAGKRWVVVSPGPSGTRLLLAKASDDPQTALIGGQGGGRVWLFLHTDAFEADHARMAAAGVRFLEEPRHEAYGSVVVFEDLYGNRWDLLQPKTKA</sequence>
<keyword evidence="2" id="KW-0560">Oxidoreductase</keyword>
<dbReference type="Pfam" id="PF00903">
    <property type="entry name" value="Glyoxalase"/>
    <property type="match status" value="1"/>
</dbReference>
<dbReference type="OrthoDB" id="9794917at2"/>
<gene>
    <name evidence="2" type="ordered locus">Caul_3255</name>
</gene>
<dbReference type="AlphaFoldDB" id="B0T3R8"/>
<dbReference type="KEGG" id="cak:Caul_3255"/>
<dbReference type="PANTHER" id="PTHR36437:SF2">
    <property type="entry name" value="GLYOXALASE_BLEOMYCIN RESISTANCE PROTEIN_DIOXYGENASE"/>
    <property type="match status" value="1"/>
</dbReference>
<evidence type="ECO:0000313" key="2">
    <source>
        <dbReference type="EMBL" id="ABZ72382.1"/>
    </source>
</evidence>
<dbReference type="SUPFAM" id="SSF54593">
    <property type="entry name" value="Glyoxalase/Bleomycin resistance protein/Dihydroxybiphenyl dioxygenase"/>
    <property type="match status" value="1"/>
</dbReference>
<dbReference type="HOGENOM" id="CLU_046006_10_1_5"/>
<dbReference type="CDD" id="cd07263">
    <property type="entry name" value="VOC_like"/>
    <property type="match status" value="1"/>
</dbReference>
<dbReference type="PANTHER" id="PTHR36437">
    <property type="entry name" value="GLYOXALASE/BLEOMYCIN RESISTANCE PROTEIN/DIOXYGENASE"/>
    <property type="match status" value="1"/>
</dbReference>
<proteinExistence type="predicted"/>
<dbReference type="EMBL" id="CP000927">
    <property type="protein sequence ID" value="ABZ72382.1"/>
    <property type="molecule type" value="Genomic_DNA"/>
</dbReference>
<name>B0T3R8_CAUSK</name>
<dbReference type="InterPro" id="IPR037523">
    <property type="entry name" value="VOC_core"/>
</dbReference>
<dbReference type="InterPro" id="IPR004360">
    <property type="entry name" value="Glyas_Fos-R_dOase_dom"/>
</dbReference>
<dbReference type="PROSITE" id="PS51819">
    <property type="entry name" value="VOC"/>
    <property type="match status" value="1"/>
</dbReference>
<dbReference type="InterPro" id="IPR029068">
    <property type="entry name" value="Glyas_Bleomycin-R_OHBP_Dase"/>
</dbReference>
<dbReference type="GO" id="GO:0051213">
    <property type="term" value="F:dioxygenase activity"/>
    <property type="evidence" value="ECO:0007669"/>
    <property type="project" value="UniProtKB-KW"/>
</dbReference>
<accession>B0T3R8</accession>
<keyword evidence="2" id="KW-0223">Dioxygenase</keyword>
<dbReference type="Gene3D" id="3.10.180.10">
    <property type="entry name" value="2,3-Dihydroxybiphenyl 1,2-Dioxygenase, domain 1"/>
    <property type="match status" value="1"/>
</dbReference>
<evidence type="ECO:0000259" key="1">
    <source>
        <dbReference type="PROSITE" id="PS51819"/>
    </source>
</evidence>
<reference evidence="2" key="1">
    <citation type="submission" date="2008-01" db="EMBL/GenBank/DDBJ databases">
        <title>Complete sequence of chromosome of Caulobacter sp. K31.</title>
        <authorList>
            <consortium name="US DOE Joint Genome Institute"/>
            <person name="Copeland A."/>
            <person name="Lucas S."/>
            <person name="Lapidus A."/>
            <person name="Barry K."/>
            <person name="Glavina del Rio T."/>
            <person name="Dalin E."/>
            <person name="Tice H."/>
            <person name="Pitluck S."/>
            <person name="Bruce D."/>
            <person name="Goodwin L."/>
            <person name="Thompson L.S."/>
            <person name="Brettin T."/>
            <person name="Detter J.C."/>
            <person name="Han C."/>
            <person name="Schmutz J."/>
            <person name="Larimer F."/>
            <person name="Land M."/>
            <person name="Hauser L."/>
            <person name="Kyrpides N."/>
            <person name="Kim E."/>
            <person name="Stephens C."/>
            <person name="Richardson P."/>
        </authorList>
    </citation>
    <scope>NUCLEOTIDE SEQUENCE [LARGE SCALE GENOMIC DNA]</scope>
    <source>
        <strain evidence="2">K31</strain>
    </source>
</reference>